<dbReference type="PANTHER" id="PTHR10357:SF179">
    <property type="entry name" value="NEUTRAL AND BASIC AMINO ACID TRANSPORT PROTEIN RBAT"/>
    <property type="match status" value="1"/>
</dbReference>
<evidence type="ECO:0000313" key="5">
    <source>
        <dbReference type="Proteomes" id="UP000007110"/>
    </source>
</evidence>
<sequence>MDNNGFDNVEMKETMKDSETSKKAEAEGEVSHYSEVNDAEQGSSTSPQLCTRPYAGMGKEELLKFSQTPGWRAARWICLLIILAGWCAMLGMAIFLIITTPRCLPWWQSAVVYQIFPRSFADSAADVDSIIGGDGVGDLQGIINKVDYLKNDLGINAVLLSSIYKSGGRDNGEDITDFTLVDDVLGSIDDFEELVQVLHDNDIKLILDFIPNHSSAHHEFFQKSRKVVAGTPDSDDDLKYQEFYTWTDAPEPNNWISLYSGSAWNCDDVADKCFLHQYSEYQPDLDLANEEVRAHLSDALERWFTRGVDGFNIRGVRYFHEAPDFTDEPVNADYISIGSNHSQYESLHHDYTAEYDGMSHSLLQTWRDGVFYKFSTAGTYRVMLTDSDSNTTYVQSYYGTSNDPGANLPMNFNLLEMGDPMGQGGTITGRELEALIRKWLDVMDEGNWPNFQLGNYGASRIASRLAPEYSKVANILLLTLPGTPICYYGDELGMENLQDLEYEQVKDLRAKTDPSVWQLKTRDYERSPMQWDATMNAGFSTSEDYIYLPVHSNYQQVNVAAQKEDEDSVLQMFRRLVALRSEYRALTTDTINFVASSDEVIAYIREIDIEKERFFIALNFGSIDSEVDYFHTGDGDSLPLQGSVVVSTDRGRESSRVELNKLHLKPGEGVVVLLDEIVHVGSGWWYKFFLPDA</sequence>
<evidence type="ECO:0000256" key="2">
    <source>
        <dbReference type="SAM" id="Phobius"/>
    </source>
</evidence>
<dbReference type="Pfam" id="PF00128">
    <property type="entry name" value="Alpha-amylase"/>
    <property type="match status" value="1"/>
</dbReference>
<dbReference type="Gene3D" id="2.60.40.1180">
    <property type="entry name" value="Golgi alpha-mannosidase II"/>
    <property type="match status" value="1"/>
</dbReference>
<dbReference type="EnsemblMetazoa" id="XM_030999368">
    <property type="protein sequence ID" value="XP_030855228"/>
    <property type="gene ID" value="LOC586832"/>
</dbReference>
<feature type="transmembrane region" description="Helical" evidence="2">
    <location>
        <begin position="76"/>
        <end position="98"/>
    </location>
</feature>
<dbReference type="InterPro" id="IPR017853">
    <property type="entry name" value="GH"/>
</dbReference>
<dbReference type="Gene3D" id="3.90.400.10">
    <property type="entry name" value="Oligo-1,6-glucosidase, Domain 2"/>
    <property type="match status" value="1"/>
</dbReference>
<feature type="compositionally biased region" description="Polar residues" evidence="1">
    <location>
        <begin position="40"/>
        <end position="49"/>
    </location>
</feature>
<accession>A0A7M7PVT0</accession>
<dbReference type="RefSeq" id="XP_030855228.1">
    <property type="nucleotide sequence ID" value="XM_030999368.1"/>
</dbReference>
<reference evidence="4" key="2">
    <citation type="submission" date="2021-01" db="UniProtKB">
        <authorList>
            <consortium name="EnsemblMetazoa"/>
        </authorList>
    </citation>
    <scope>IDENTIFICATION</scope>
</reference>
<dbReference type="OMA" id="TATEHEW"/>
<evidence type="ECO:0000256" key="1">
    <source>
        <dbReference type="SAM" id="MobiDB-lite"/>
    </source>
</evidence>
<dbReference type="InterPro" id="IPR045857">
    <property type="entry name" value="O16G_dom_2"/>
</dbReference>
<dbReference type="KEGG" id="spu:586832"/>
<dbReference type="InterPro" id="IPR006047">
    <property type="entry name" value="GH13_cat_dom"/>
</dbReference>
<dbReference type="InterPro" id="IPR031984">
    <property type="entry name" value="SLC3A2_N"/>
</dbReference>
<reference evidence="5" key="1">
    <citation type="submission" date="2015-02" db="EMBL/GenBank/DDBJ databases">
        <title>Genome sequencing for Strongylocentrotus purpuratus.</title>
        <authorList>
            <person name="Murali S."/>
            <person name="Liu Y."/>
            <person name="Vee V."/>
            <person name="English A."/>
            <person name="Wang M."/>
            <person name="Skinner E."/>
            <person name="Han Y."/>
            <person name="Muzny D.M."/>
            <person name="Worley K.C."/>
            <person name="Gibbs R.A."/>
        </authorList>
    </citation>
    <scope>NUCLEOTIDE SEQUENCE</scope>
</reference>
<protein>
    <recommendedName>
        <fullName evidence="3">Glycosyl hydrolase family 13 catalytic domain-containing protein</fullName>
    </recommendedName>
</protein>
<evidence type="ECO:0000259" key="3">
    <source>
        <dbReference type="SMART" id="SM00642"/>
    </source>
</evidence>
<name>A0A7M7PVT0_STRPU</name>
<dbReference type="GeneID" id="586832"/>
<dbReference type="GO" id="GO:0005975">
    <property type="term" value="P:carbohydrate metabolic process"/>
    <property type="evidence" value="ECO:0007669"/>
    <property type="project" value="InterPro"/>
</dbReference>
<dbReference type="GO" id="GO:0006865">
    <property type="term" value="P:amino acid transport"/>
    <property type="evidence" value="ECO:0000318"/>
    <property type="project" value="GO_Central"/>
</dbReference>
<dbReference type="OrthoDB" id="1740265at2759"/>
<feature type="region of interest" description="Disordered" evidence="1">
    <location>
        <begin position="1"/>
        <end position="50"/>
    </location>
</feature>
<dbReference type="Pfam" id="PF16028">
    <property type="entry name" value="SLC3A2_N"/>
    <property type="match status" value="1"/>
</dbReference>
<dbReference type="Gene3D" id="3.20.20.80">
    <property type="entry name" value="Glycosidases"/>
    <property type="match status" value="1"/>
</dbReference>
<proteinExistence type="predicted"/>
<dbReference type="Proteomes" id="UP000007110">
    <property type="component" value="Unassembled WGS sequence"/>
</dbReference>
<evidence type="ECO:0000313" key="4">
    <source>
        <dbReference type="EnsemblMetazoa" id="XP_030855228"/>
    </source>
</evidence>
<organism evidence="4 5">
    <name type="scientific">Strongylocentrotus purpuratus</name>
    <name type="common">Purple sea urchin</name>
    <dbReference type="NCBI Taxonomy" id="7668"/>
    <lineage>
        <taxon>Eukaryota</taxon>
        <taxon>Metazoa</taxon>
        <taxon>Echinodermata</taxon>
        <taxon>Eleutherozoa</taxon>
        <taxon>Echinozoa</taxon>
        <taxon>Echinoidea</taxon>
        <taxon>Euechinoidea</taxon>
        <taxon>Echinacea</taxon>
        <taxon>Camarodonta</taxon>
        <taxon>Echinidea</taxon>
        <taxon>Strongylocentrotidae</taxon>
        <taxon>Strongylocentrotus</taxon>
    </lineage>
</organism>
<dbReference type="SMART" id="SM00642">
    <property type="entry name" value="Aamy"/>
    <property type="match status" value="1"/>
</dbReference>
<keyword evidence="2" id="KW-1133">Transmembrane helix</keyword>
<dbReference type="InterPro" id="IPR013780">
    <property type="entry name" value="Glyco_hydro_b"/>
</dbReference>
<keyword evidence="2" id="KW-0472">Membrane</keyword>
<dbReference type="InParanoid" id="A0A7M7PVT0"/>
<feature type="compositionally biased region" description="Basic and acidic residues" evidence="1">
    <location>
        <begin position="9"/>
        <end position="32"/>
    </location>
</feature>
<dbReference type="PANTHER" id="PTHR10357">
    <property type="entry name" value="ALPHA-AMYLASE FAMILY MEMBER"/>
    <property type="match status" value="1"/>
</dbReference>
<feature type="domain" description="Glycosyl hydrolase family 13 catalytic" evidence="3">
    <location>
        <begin position="114"/>
        <end position="526"/>
    </location>
</feature>
<keyword evidence="2" id="KW-0812">Transmembrane</keyword>
<keyword evidence="5" id="KW-1185">Reference proteome</keyword>
<dbReference type="SUPFAM" id="SSF51445">
    <property type="entry name" value="(Trans)glycosidases"/>
    <property type="match status" value="1"/>
</dbReference>
<dbReference type="AlphaFoldDB" id="A0A7M7PVT0"/>